<evidence type="ECO:0000256" key="2">
    <source>
        <dbReference type="ARBA" id="ARBA00023002"/>
    </source>
</evidence>
<evidence type="ECO:0000259" key="3">
    <source>
        <dbReference type="SMART" id="SM00829"/>
    </source>
</evidence>
<dbReference type="STRING" id="1605367.AFM12_14945"/>
<keyword evidence="2" id="KW-0560">Oxidoreductase</keyword>
<dbReference type="InterPro" id="IPR013154">
    <property type="entry name" value="ADH-like_N"/>
</dbReference>
<evidence type="ECO:0000313" key="5">
    <source>
        <dbReference type="Proteomes" id="UP000050454"/>
    </source>
</evidence>
<dbReference type="SUPFAM" id="SSF50129">
    <property type="entry name" value="GroES-like"/>
    <property type="match status" value="1"/>
</dbReference>
<name>A0A0P7BYD5_9BACT</name>
<proteinExistence type="predicted"/>
<evidence type="ECO:0000313" key="4">
    <source>
        <dbReference type="EMBL" id="KPM47117.1"/>
    </source>
</evidence>
<accession>A0A0P7BYD5</accession>
<dbReference type="EMBL" id="LGTQ01000012">
    <property type="protein sequence ID" value="KPM47117.1"/>
    <property type="molecule type" value="Genomic_DNA"/>
</dbReference>
<keyword evidence="5" id="KW-1185">Reference proteome</keyword>
<dbReference type="OrthoDB" id="9787435at2"/>
<reference evidence="4 5" key="1">
    <citation type="submission" date="2015-07" db="EMBL/GenBank/DDBJ databases">
        <title>The draft genome sequence of Leadbetterella sp. JN14-9.</title>
        <authorList>
            <person name="Liu Y."/>
            <person name="Du J."/>
            <person name="Shao Z."/>
        </authorList>
    </citation>
    <scope>NUCLEOTIDE SEQUENCE [LARGE SCALE GENOMIC DNA]</scope>
    <source>
        <strain evidence="4 5">JN14-9</strain>
    </source>
</reference>
<dbReference type="Gene3D" id="3.40.50.720">
    <property type="entry name" value="NAD(P)-binding Rossmann-like Domain"/>
    <property type="match status" value="1"/>
</dbReference>
<protein>
    <recommendedName>
        <fullName evidence="3">Enoyl reductase (ER) domain-containing protein</fullName>
    </recommendedName>
</protein>
<dbReference type="InterPro" id="IPR036291">
    <property type="entry name" value="NAD(P)-bd_dom_sf"/>
</dbReference>
<comment type="caution">
    <text evidence="4">The sequence shown here is derived from an EMBL/GenBank/DDBJ whole genome shotgun (WGS) entry which is preliminary data.</text>
</comment>
<dbReference type="InterPro" id="IPR020843">
    <property type="entry name" value="ER"/>
</dbReference>
<dbReference type="SMART" id="SM00829">
    <property type="entry name" value="PKS_ER"/>
    <property type="match status" value="1"/>
</dbReference>
<dbReference type="Proteomes" id="UP000050454">
    <property type="component" value="Unassembled WGS sequence"/>
</dbReference>
<dbReference type="RefSeq" id="WP_055149676.1">
    <property type="nucleotide sequence ID" value="NZ_JXSZ01000012.1"/>
</dbReference>
<dbReference type="SUPFAM" id="SSF51735">
    <property type="entry name" value="NAD(P)-binding Rossmann-fold domains"/>
    <property type="match status" value="1"/>
</dbReference>
<feature type="domain" description="Enoyl reductase (ER)" evidence="3">
    <location>
        <begin position="7"/>
        <end position="324"/>
    </location>
</feature>
<gene>
    <name evidence="4" type="ORF">AFM12_14945</name>
</gene>
<dbReference type="GO" id="GO:0070402">
    <property type="term" value="F:NADPH binding"/>
    <property type="evidence" value="ECO:0007669"/>
    <property type="project" value="TreeGrafter"/>
</dbReference>
<sequence>MKALHLTAPNKLEVVEKEIPKPGKGQVLVKMAFSPINPSDLAFLTGVYGIQKPFPTAPGFEGSGTVVESGGGLYANYLKGKKVACAASDKLDGPWAEYMLTDATKCVALAKGVPMEQGAMSFVNPLTALDFIKIAKADGCDALVMTAAASSLSKMVHHLAQQEGLAFGGVVRREEQVEKLKGWNVDFVVNSEKEGWRDELKQWAGTFKKVLLPDAIGGGKVPSKVLSCLPPKSKMLIYGSMNQEDPGAYVPRDFIFYEYEIGGYWLSKTAAKKSFVQAMADTRKVQKMLSSGFENDIQATFDLNAFEKAIETYASGMSKGKVLFNLSK</sequence>
<dbReference type="AlphaFoldDB" id="A0A0P7BYD5"/>
<dbReference type="Pfam" id="PF08240">
    <property type="entry name" value="ADH_N"/>
    <property type="match status" value="1"/>
</dbReference>
<evidence type="ECO:0000256" key="1">
    <source>
        <dbReference type="ARBA" id="ARBA00022857"/>
    </source>
</evidence>
<dbReference type="PANTHER" id="PTHR48106:SF18">
    <property type="entry name" value="QUINONE OXIDOREDUCTASE PIG3"/>
    <property type="match status" value="1"/>
</dbReference>
<keyword evidence="1" id="KW-0521">NADP</keyword>
<dbReference type="PANTHER" id="PTHR48106">
    <property type="entry name" value="QUINONE OXIDOREDUCTASE PIG3-RELATED"/>
    <property type="match status" value="1"/>
</dbReference>
<dbReference type="Gene3D" id="3.90.180.10">
    <property type="entry name" value="Medium-chain alcohol dehydrogenases, catalytic domain"/>
    <property type="match status" value="1"/>
</dbReference>
<dbReference type="InterPro" id="IPR011032">
    <property type="entry name" value="GroES-like_sf"/>
</dbReference>
<organism evidence="4 5">
    <name type="scientific">Jiulongibacter sediminis</name>
    <dbReference type="NCBI Taxonomy" id="1605367"/>
    <lineage>
        <taxon>Bacteria</taxon>
        <taxon>Pseudomonadati</taxon>
        <taxon>Bacteroidota</taxon>
        <taxon>Cytophagia</taxon>
        <taxon>Cytophagales</taxon>
        <taxon>Leadbetterellaceae</taxon>
        <taxon>Jiulongibacter</taxon>
    </lineage>
</organism>
<dbReference type="GO" id="GO:0016651">
    <property type="term" value="F:oxidoreductase activity, acting on NAD(P)H"/>
    <property type="evidence" value="ECO:0007669"/>
    <property type="project" value="TreeGrafter"/>
</dbReference>